<comment type="similarity">
    <text evidence="1">Belongs to the UPF0125 (RnfH) family.</text>
</comment>
<sequence length="106" mass="11971">MEQSEDTPVIQVTLAWVNQEGKPEVRALQVVAGTTAAALFRQCNVFPENKTLPAMGIFSHKITDPEHYVMRNGDRLELYQPLILSPMAVRRARARAYPVGRLKLRP</sequence>
<evidence type="ECO:0000256" key="1">
    <source>
        <dbReference type="ARBA" id="ARBA00010645"/>
    </source>
</evidence>
<gene>
    <name evidence="2" type="ORF">HYN46_02715</name>
</gene>
<dbReference type="EMBL" id="CP031222">
    <property type="protein sequence ID" value="AXI01886.1"/>
    <property type="molecule type" value="Genomic_DNA"/>
</dbReference>
<proteinExistence type="inferred from homology"/>
<organism evidence="2 3">
    <name type="scientific">Aquirhabdus parva</name>
    <dbReference type="NCBI Taxonomy" id="2283318"/>
    <lineage>
        <taxon>Bacteria</taxon>
        <taxon>Pseudomonadati</taxon>
        <taxon>Pseudomonadota</taxon>
        <taxon>Gammaproteobacteria</taxon>
        <taxon>Moraxellales</taxon>
        <taxon>Moraxellaceae</taxon>
        <taxon>Aquirhabdus</taxon>
    </lineage>
</organism>
<dbReference type="InterPro" id="IPR037021">
    <property type="entry name" value="RnfH_sf"/>
</dbReference>
<dbReference type="OrthoDB" id="9796575at2"/>
<accession>A0A345P3M7</accession>
<dbReference type="InterPro" id="IPR016155">
    <property type="entry name" value="Mopterin_synth/thiamin_S_b"/>
</dbReference>
<keyword evidence="3" id="KW-1185">Reference proteome</keyword>
<dbReference type="Proteomes" id="UP000253940">
    <property type="component" value="Chromosome"/>
</dbReference>
<reference evidence="2 3" key="1">
    <citation type="submission" date="2018-07" db="EMBL/GenBank/DDBJ databases">
        <title>Genome sequencing of Moraxellaceae gen. HYN0046.</title>
        <authorList>
            <person name="Kim M."/>
            <person name="Yi H."/>
        </authorList>
    </citation>
    <scope>NUCLEOTIDE SEQUENCE [LARGE SCALE GENOMIC DNA]</scope>
    <source>
        <strain evidence="2 3">HYN0046</strain>
    </source>
</reference>
<protein>
    <submittedName>
        <fullName evidence="2">RnfH family protein</fullName>
    </submittedName>
</protein>
<dbReference type="InterPro" id="IPR005346">
    <property type="entry name" value="RnfH"/>
</dbReference>
<dbReference type="SUPFAM" id="SSF54285">
    <property type="entry name" value="MoaD/ThiS"/>
    <property type="match status" value="1"/>
</dbReference>
<dbReference type="KEGG" id="mbah:HYN46_02715"/>
<dbReference type="Gene3D" id="3.10.20.280">
    <property type="entry name" value="RnfH-like"/>
    <property type="match status" value="1"/>
</dbReference>
<dbReference type="AlphaFoldDB" id="A0A345P3M7"/>
<evidence type="ECO:0000313" key="2">
    <source>
        <dbReference type="EMBL" id="AXI01886.1"/>
    </source>
</evidence>
<name>A0A345P3M7_9GAMM</name>
<dbReference type="Pfam" id="PF03658">
    <property type="entry name" value="Ub-RnfH"/>
    <property type="match status" value="1"/>
</dbReference>
<evidence type="ECO:0000313" key="3">
    <source>
        <dbReference type="Proteomes" id="UP000253940"/>
    </source>
</evidence>